<dbReference type="InterPro" id="IPR032856">
    <property type="entry name" value="GDE_N_bis"/>
</dbReference>
<dbReference type="SUPFAM" id="SSF48208">
    <property type="entry name" value="Six-hairpin glycosidases"/>
    <property type="match status" value="1"/>
</dbReference>
<dbReference type="Pfam" id="PF14742">
    <property type="entry name" value="GDE_N_bis"/>
    <property type="match status" value="1"/>
</dbReference>
<feature type="domain" description="Mannosylglycerate hydrolase MGH1-like glycoside hydrolase" evidence="2">
    <location>
        <begin position="379"/>
        <end position="604"/>
    </location>
</feature>
<name>A0A8J3LGT8_9ACTN</name>
<gene>
    <name evidence="3" type="ORF">Cme02nite_64200</name>
</gene>
<evidence type="ECO:0000259" key="2">
    <source>
        <dbReference type="Pfam" id="PF22422"/>
    </source>
</evidence>
<organism evidence="3 4">
    <name type="scientific">Catellatospora methionotrophica</name>
    <dbReference type="NCBI Taxonomy" id="121620"/>
    <lineage>
        <taxon>Bacteria</taxon>
        <taxon>Bacillati</taxon>
        <taxon>Actinomycetota</taxon>
        <taxon>Actinomycetes</taxon>
        <taxon>Micromonosporales</taxon>
        <taxon>Micromonosporaceae</taxon>
        <taxon>Catellatospora</taxon>
    </lineage>
</organism>
<accession>A0A8J3LGT8</accession>
<dbReference type="InterPro" id="IPR008928">
    <property type="entry name" value="6-hairpin_glycosidase_sf"/>
</dbReference>
<dbReference type="Proteomes" id="UP000660339">
    <property type="component" value="Unassembled WGS sequence"/>
</dbReference>
<evidence type="ECO:0000313" key="3">
    <source>
        <dbReference type="EMBL" id="GIG18088.1"/>
    </source>
</evidence>
<sequence length="720" mass="81426">MTTTGSVSTLDGNTFVVSDTAGDIDASPTEPNGLFSWDTRYLSRWILTLDGHRLNPLSTDDLHYFETRFFLVPGTGTVYVDATLSIIRRREVLDGFREELTILNHSATPVDLTLRLDASADFADLFEVKDHLKKKGTYYARIGDNLLLLGYERETYRRETLINTAASTHIDEHGDTAHTPAAAIDDQGITYTVHLGPHGSWTTELHVQCSLWGWAVNERVTARREAAHTRKDMEEDLHEWLSEAPKLECDWEPLKHTYRRSLTDLAALRFAPMTSGERTLPAAGLPWFMTMFGRDSILTSLQALPYAPSLAATTLAELGARQGSRVDDFRDEDPGKILHEMRYGELTAFEERPHSPYYGSADSTALFLILLDEYERWSGDTKLVRDLEYEARAALAWLDQYADLRGDGYVWYQTRNPDTGLENQCWKDSWDSISYTDGRLPGFPRATCELQGYAYDAMKRAARLARVVWNDPTLAERLDTEAADLKRRFNRDFWIEDRNYYALALDSDGTQVDALSSNIGHLLWSGIVERRRAHHIVEHLLGPRLYSGWGIRTLAEGEQRYNPVGYHVGTVWPFDNSFIAWGLRRYGYKNEAARVAAGILDAAEFFNGRLPEAFCGYDRSVTKYPVPYPTACSPQAWSTGTPLLLLGTMLGLQAVDDHLVVDPALPVGIGHLALLDVPGRWGHRDAYGRGRVQVRADDRLRKLRPQLSTLQTLVNRRENS</sequence>
<proteinExistence type="predicted"/>
<dbReference type="InterPro" id="IPR054491">
    <property type="entry name" value="MGH1-like_GH"/>
</dbReference>
<dbReference type="Gene3D" id="1.50.10.10">
    <property type="match status" value="1"/>
</dbReference>
<keyword evidence="4" id="KW-1185">Reference proteome</keyword>
<comment type="caution">
    <text evidence="3">The sequence shown here is derived from an EMBL/GenBank/DDBJ whole genome shotgun (WGS) entry which is preliminary data.</text>
</comment>
<evidence type="ECO:0000313" key="4">
    <source>
        <dbReference type="Proteomes" id="UP000660339"/>
    </source>
</evidence>
<reference evidence="3" key="1">
    <citation type="submission" date="2021-01" db="EMBL/GenBank/DDBJ databases">
        <title>Whole genome shotgun sequence of Catellatospora methionotrophica NBRC 14553.</title>
        <authorList>
            <person name="Komaki H."/>
            <person name="Tamura T."/>
        </authorList>
    </citation>
    <scope>NUCLEOTIDE SEQUENCE</scope>
    <source>
        <strain evidence="3">NBRC 14553</strain>
    </source>
</reference>
<dbReference type="EMBL" id="BONJ01000037">
    <property type="protein sequence ID" value="GIG18088.1"/>
    <property type="molecule type" value="Genomic_DNA"/>
</dbReference>
<dbReference type="InterPro" id="IPR012341">
    <property type="entry name" value="6hp_glycosidase-like_sf"/>
</dbReference>
<dbReference type="Pfam" id="PF22422">
    <property type="entry name" value="MGH1-like_GH"/>
    <property type="match status" value="1"/>
</dbReference>
<feature type="domain" description="Putative glycogen debranching enzyme N-terminal" evidence="1">
    <location>
        <begin position="11"/>
        <end position="205"/>
    </location>
</feature>
<dbReference type="GO" id="GO:0005975">
    <property type="term" value="P:carbohydrate metabolic process"/>
    <property type="evidence" value="ECO:0007669"/>
    <property type="project" value="InterPro"/>
</dbReference>
<dbReference type="AlphaFoldDB" id="A0A8J3LGT8"/>
<evidence type="ECO:0000259" key="1">
    <source>
        <dbReference type="Pfam" id="PF14742"/>
    </source>
</evidence>
<protein>
    <submittedName>
        <fullName evidence="3">Amylo-alpha-1,6-glucosidase</fullName>
    </submittedName>
</protein>